<comment type="caution">
    <text evidence="1">The sequence shown here is derived from an EMBL/GenBank/DDBJ whole genome shotgun (WGS) entry which is preliminary data.</text>
</comment>
<gene>
    <name evidence="1" type="ORF">OCV47_03905</name>
</gene>
<evidence type="ECO:0000313" key="2">
    <source>
        <dbReference type="Proteomes" id="UP001652338"/>
    </source>
</evidence>
<accession>A0ABT2SJ19</accession>
<reference evidence="1 2" key="1">
    <citation type="journal article" date="2021" name="ISME Commun">
        <title>Automated analysis of genomic sequences facilitates high-throughput and comprehensive description of bacteria.</title>
        <authorList>
            <person name="Hitch T.C.A."/>
        </authorList>
    </citation>
    <scope>NUCLEOTIDE SEQUENCE [LARGE SCALE GENOMIC DNA]</scope>
    <source>
        <strain evidence="1 2">Sanger_29</strain>
    </source>
</reference>
<evidence type="ECO:0000313" key="1">
    <source>
        <dbReference type="EMBL" id="MCU6724512.1"/>
    </source>
</evidence>
<keyword evidence="2" id="KW-1185">Reference proteome</keyword>
<dbReference type="EMBL" id="JAOQKE010000003">
    <property type="protein sequence ID" value="MCU6724512.1"/>
    <property type="molecule type" value="Genomic_DNA"/>
</dbReference>
<dbReference type="RefSeq" id="WP_262653921.1">
    <property type="nucleotide sequence ID" value="NZ_JAOQKE010000003.1"/>
</dbReference>
<name>A0ABT2SJ19_9FIRM</name>
<dbReference type="Proteomes" id="UP001652338">
    <property type="component" value="Unassembled WGS sequence"/>
</dbReference>
<organism evidence="1 2">
    <name type="scientific">Muricoprocola aceti</name>
    <dbReference type="NCBI Taxonomy" id="2981772"/>
    <lineage>
        <taxon>Bacteria</taxon>
        <taxon>Bacillati</taxon>
        <taxon>Bacillota</taxon>
        <taxon>Clostridia</taxon>
        <taxon>Lachnospirales</taxon>
        <taxon>Lachnospiraceae</taxon>
        <taxon>Muricoprocola</taxon>
    </lineage>
</organism>
<protein>
    <submittedName>
        <fullName evidence="1">PqqD family protein</fullName>
    </submittedName>
</protein>
<sequence>MIDEEYTDYYVLNDAGKEMLLRQVEELESELVAFMGENDGKRTVEEICEWLNSRYEIDEAVCCKKIYNYIKGHMKKWKISTVYSGGKRKYELVIKK</sequence>
<proteinExistence type="predicted"/>